<gene>
    <name evidence="1" type="ORF">ISN44_As04g009000</name>
</gene>
<name>A0A8T2EK33_ARASU</name>
<keyword evidence="2" id="KW-1185">Reference proteome</keyword>
<proteinExistence type="predicted"/>
<evidence type="ECO:0000313" key="1">
    <source>
        <dbReference type="EMBL" id="KAG7619881.1"/>
    </source>
</evidence>
<sequence length="162" mass="18340">MQQRSRVTMFFMGLNEAYEATQRHILMLKPIPTIEDVFNMVAQDERQKSIKPVAKMDNVAFQSSSHTEHNDIGYYSGNNENPNVGYYSGPLENTAYAAFRPSGQRPYCTLIGDSEVMAVINCCESEAIESLVIPIDWAYWRARNNAIASAMRGNLTFRAADW</sequence>
<dbReference type="OrthoDB" id="1113679at2759"/>
<evidence type="ECO:0000313" key="2">
    <source>
        <dbReference type="Proteomes" id="UP000694251"/>
    </source>
</evidence>
<protein>
    <submittedName>
        <fullName evidence="1">Uncharacterized protein</fullName>
    </submittedName>
</protein>
<dbReference type="Proteomes" id="UP000694251">
    <property type="component" value="Chromosome 4"/>
</dbReference>
<dbReference type="PANTHER" id="PTHR34222">
    <property type="entry name" value="GAG_PRE-INTEGRS DOMAIN-CONTAINING PROTEIN"/>
    <property type="match status" value="1"/>
</dbReference>
<reference evidence="1 2" key="1">
    <citation type="submission" date="2020-12" db="EMBL/GenBank/DDBJ databases">
        <title>Concerted genomic and epigenomic changes stabilize Arabidopsis allopolyploids.</title>
        <authorList>
            <person name="Chen Z."/>
        </authorList>
    </citation>
    <scope>NUCLEOTIDE SEQUENCE [LARGE SCALE GENOMIC DNA]</scope>
    <source>
        <strain evidence="1">As9502</strain>
        <tissue evidence="1">Leaf</tissue>
    </source>
</reference>
<dbReference type="EMBL" id="JAEFBJ010000004">
    <property type="protein sequence ID" value="KAG7619881.1"/>
    <property type="molecule type" value="Genomic_DNA"/>
</dbReference>
<accession>A0A8T2EK33</accession>
<dbReference type="PANTHER" id="PTHR34222:SF79">
    <property type="entry name" value="RETROVIRUS-RELATED POL POLYPROTEIN FROM TRANSPOSON TNT 1-94"/>
    <property type="match status" value="1"/>
</dbReference>
<comment type="caution">
    <text evidence="1">The sequence shown here is derived from an EMBL/GenBank/DDBJ whole genome shotgun (WGS) entry which is preliminary data.</text>
</comment>
<organism evidence="1 2">
    <name type="scientific">Arabidopsis suecica</name>
    <name type="common">Swedish thale-cress</name>
    <name type="synonym">Cardaminopsis suecica</name>
    <dbReference type="NCBI Taxonomy" id="45249"/>
    <lineage>
        <taxon>Eukaryota</taxon>
        <taxon>Viridiplantae</taxon>
        <taxon>Streptophyta</taxon>
        <taxon>Embryophyta</taxon>
        <taxon>Tracheophyta</taxon>
        <taxon>Spermatophyta</taxon>
        <taxon>Magnoliopsida</taxon>
        <taxon>eudicotyledons</taxon>
        <taxon>Gunneridae</taxon>
        <taxon>Pentapetalae</taxon>
        <taxon>rosids</taxon>
        <taxon>malvids</taxon>
        <taxon>Brassicales</taxon>
        <taxon>Brassicaceae</taxon>
        <taxon>Camelineae</taxon>
        <taxon>Arabidopsis</taxon>
    </lineage>
</organism>
<dbReference type="AlphaFoldDB" id="A0A8T2EK33"/>